<evidence type="ECO:0000256" key="1">
    <source>
        <dbReference type="ARBA" id="ARBA00022737"/>
    </source>
</evidence>
<dbReference type="CDD" id="cd03221">
    <property type="entry name" value="ABCF_EF-3"/>
    <property type="match status" value="2"/>
</dbReference>
<feature type="non-terminal residue" evidence="5">
    <location>
        <position position="1"/>
    </location>
</feature>
<dbReference type="Pfam" id="PF00005">
    <property type="entry name" value="ABC_tran"/>
    <property type="match status" value="2"/>
</dbReference>
<dbReference type="GO" id="GO:0016887">
    <property type="term" value="F:ATP hydrolysis activity"/>
    <property type="evidence" value="ECO:0007669"/>
    <property type="project" value="InterPro"/>
</dbReference>
<dbReference type="SMART" id="SM00382">
    <property type="entry name" value="AAA"/>
    <property type="match status" value="2"/>
</dbReference>
<dbReference type="FunFam" id="3.40.50.300:FF:000011">
    <property type="entry name" value="Putative ABC transporter ATP-binding component"/>
    <property type="match status" value="1"/>
</dbReference>
<reference evidence="5 6" key="1">
    <citation type="journal article" date="2011" name="Proc. Natl. Acad. Sci. U.S.A.">
        <title>Niche of harmful alga Aureococcus anophagefferens revealed through ecogenomics.</title>
        <authorList>
            <person name="Gobler C.J."/>
            <person name="Berry D.L."/>
            <person name="Dyhrman S.T."/>
            <person name="Wilhelm S.W."/>
            <person name="Salamov A."/>
            <person name="Lobanov A.V."/>
            <person name="Zhang Y."/>
            <person name="Collier J.L."/>
            <person name="Wurch L.L."/>
            <person name="Kustka A.B."/>
            <person name="Dill B.D."/>
            <person name="Shah M."/>
            <person name="VerBerkmoes N.C."/>
            <person name="Kuo A."/>
            <person name="Terry A."/>
            <person name="Pangilinan J."/>
            <person name="Lindquist E.A."/>
            <person name="Lucas S."/>
            <person name="Paulsen I.T."/>
            <person name="Hattenrath-Lehmann T.K."/>
            <person name="Talmage S.C."/>
            <person name="Walker E.A."/>
            <person name="Koch F."/>
            <person name="Burson A.M."/>
            <person name="Marcoval M.A."/>
            <person name="Tang Y.Z."/>
            <person name="Lecleir G.R."/>
            <person name="Coyne K.J."/>
            <person name="Berg G.M."/>
            <person name="Bertrand E.M."/>
            <person name="Saito M.A."/>
            <person name="Gladyshev V.N."/>
            <person name="Grigoriev I.V."/>
        </authorList>
    </citation>
    <scope>NUCLEOTIDE SEQUENCE [LARGE SCALE GENOMIC DNA]</scope>
    <source>
        <strain evidence="6">CCMP 1984</strain>
    </source>
</reference>
<keyword evidence="1" id="KW-0677">Repeat</keyword>
<dbReference type="FunCoup" id="F0YCN5">
    <property type="interactions" value="345"/>
</dbReference>
<dbReference type="InterPro" id="IPR027417">
    <property type="entry name" value="P-loop_NTPase"/>
</dbReference>
<dbReference type="InterPro" id="IPR003593">
    <property type="entry name" value="AAA+_ATPase"/>
</dbReference>
<dbReference type="RefSeq" id="XP_009038120.1">
    <property type="nucleotide sequence ID" value="XM_009039872.1"/>
</dbReference>
<dbReference type="FunFam" id="3.40.50.300:FF:000104">
    <property type="entry name" value="ATP-binding cassette sub-family F member 3"/>
    <property type="match status" value="1"/>
</dbReference>
<dbReference type="GeneID" id="20229214"/>
<feature type="non-terminal residue" evidence="5">
    <location>
        <position position="575"/>
    </location>
</feature>
<evidence type="ECO:0000313" key="6">
    <source>
        <dbReference type="Proteomes" id="UP000002729"/>
    </source>
</evidence>
<sequence>RAERKAARDVERARAAFDDQMAASDHGGGGVAAMTVPERDGAGSGSRDIHVTDFDVYFGGSCLLRSADLHLAYRRRYGLVGPNGVGKTTLLRHMAAFDLPKFPRHLRVLHVRQEVAPGAEGVRVVDAVLSADAELAALGARERELSAGLEGMEPAAAVAAHAELASIAQQLESLDASTAHARASAILHGLGFSEEKQVAPLSSLSGGWRVRTALAGALFVSPDLLLLDEPTNHLDLEACIWLEHYLVHTFKHTLVLVSHDRSFLNAVCTDCVVFKDQRLVPFRGDYDAYVKARDEAAARARREYDAYVDQRAHIQEFIDKFRYNAKRASIVQSRIKTVEKMDAEAPDEPRDAKPWTFAIPAAEPLSRPMLQAETCAFGYGDGPSLFENVDFDVDDKSRVAIVGPNGSGKSTLLKLLLGEIKPRAGEVHRKQQLKVEFFTQHHADQLDLNLSPIENVLRRFKSASEAEVRGHLGQFMIDGDLQLKPCALMSGGQKSRVAFALLAFARPHVVVLDEPTNHLDMDAIDALAGALKSFRGGVLVVSHDQHFLAAVCDALWVVGKGKVRRFDGDFDAYKK</sequence>
<proteinExistence type="predicted"/>
<feature type="domain" description="ABC transporter" evidence="4">
    <location>
        <begin position="49"/>
        <end position="302"/>
    </location>
</feature>
<dbReference type="InterPro" id="IPR017871">
    <property type="entry name" value="ABC_transporter-like_CS"/>
</dbReference>
<dbReference type="Proteomes" id="UP000002729">
    <property type="component" value="Unassembled WGS sequence"/>
</dbReference>
<dbReference type="EMBL" id="GL833132">
    <property type="protein sequence ID" value="EGB07146.1"/>
    <property type="molecule type" value="Genomic_DNA"/>
</dbReference>
<dbReference type="OMA" id="HVKVGFL"/>
<dbReference type="OrthoDB" id="2110130at2759"/>
<dbReference type="PROSITE" id="PS50893">
    <property type="entry name" value="ABC_TRANSPORTER_2"/>
    <property type="match status" value="2"/>
</dbReference>
<dbReference type="InterPro" id="IPR050611">
    <property type="entry name" value="ABCF"/>
</dbReference>
<dbReference type="InterPro" id="IPR032781">
    <property type="entry name" value="ABC_tran_Xtn"/>
</dbReference>
<name>F0YCN5_AURAN</name>
<evidence type="ECO:0000313" key="5">
    <source>
        <dbReference type="EMBL" id="EGB07146.1"/>
    </source>
</evidence>
<dbReference type="KEGG" id="aaf:AURANDRAFT_829"/>
<keyword evidence="2" id="KW-0547">Nucleotide-binding</keyword>
<dbReference type="AlphaFoldDB" id="F0YCN5"/>
<feature type="domain" description="ABC transporter" evidence="4">
    <location>
        <begin position="370"/>
        <end position="575"/>
    </location>
</feature>
<dbReference type="PANTHER" id="PTHR19211">
    <property type="entry name" value="ATP-BINDING TRANSPORT PROTEIN-RELATED"/>
    <property type="match status" value="1"/>
</dbReference>
<dbReference type="PANTHER" id="PTHR19211:SF134">
    <property type="entry name" value="ABC TRANSPORTER DOMAIN-CONTAINING PROTEIN"/>
    <property type="match status" value="1"/>
</dbReference>
<protein>
    <recommendedName>
        <fullName evidence="4">ABC transporter domain-containing protein</fullName>
    </recommendedName>
</protein>
<dbReference type="Gene3D" id="3.40.50.300">
    <property type="entry name" value="P-loop containing nucleotide triphosphate hydrolases"/>
    <property type="match status" value="2"/>
</dbReference>
<dbReference type="InParanoid" id="F0YCN5"/>
<evidence type="ECO:0000256" key="3">
    <source>
        <dbReference type="ARBA" id="ARBA00022840"/>
    </source>
</evidence>
<dbReference type="Pfam" id="PF12848">
    <property type="entry name" value="ABC_tran_Xtn"/>
    <property type="match status" value="1"/>
</dbReference>
<organism evidence="6">
    <name type="scientific">Aureococcus anophagefferens</name>
    <name type="common">Harmful bloom alga</name>
    <dbReference type="NCBI Taxonomy" id="44056"/>
    <lineage>
        <taxon>Eukaryota</taxon>
        <taxon>Sar</taxon>
        <taxon>Stramenopiles</taxon>
        <taxon>Ochrophyta</taxon>
        <taxon>Pelagophyceae</taxon>
        <taxon>Pelagomonadales</taxon>
        <taxon>Pelagomonadaceae</taxon>
        <taxon>Aureococcus</taxon>
    </lineage>
</organism>
<dbReference type="GO" id="GO:0005524">
    <property type="term" value="F:ATP binding"/>
    <property type="evidence" value="ECO:0007669"/>
    <property type="project" value="UniProtKB-KW"/>
</dbReference>
<gene>
    <name evidence="5" type="ORF">AURANDRAFT_829</name>
</gene>
<keyword evidence="3" id="KW-0067">ATP-binding</keyword>
<dbReference type="PROSITE" id="PS00211">
    <property type="entry name" value="ABC_TRANSPORTER_1"/>
    <property type="match status" value="1"/>
</dbReference>
<dbReference type="eggNOG" id="KOG0062">
    <property type="taxonomic scope" value="Eukaryota"/>
</dbReference>
<keyword evidence="6" id="KW-1185">Reference proteome</keyword>
<dbReference type="InterPro" id="IPR003439">
    <property type="entry name" value="ABC_transporter-like_ATP-bd"/>
</dbReference>
<evidence type="ECO:0000259" key="4">
    <source>
        <dbReference type="PROSITE" id="PS50893"/>
    </source>
</evidence>
<dbReference type="SUPFAM" id="SSF52540">
    <property type="entry name" value="P-loop containing nucleoside triphosphate hydrolases"/>
    <property type="match status" value="2"/>
</dbReference>
<evidence type="ECO:0000256" key="2">
    <source>
        <dbReference type="ARBA" id="ARBA00022741"/>
    </source>
</evidence>
<accession>F0YCN5</accession>